<dbReference type="Gene3D" id="3.40.50.620">
    <property type="entry name" value="HUPs"/>
    <property type="match status" value="1"/>
</dbReference>
<comment type="pathway">
    <text evidence="1">Amino-acid biosynthesis; L-asparagine biosynthesis; L-asparagine from L-aspartate (L-Gln route): step 1/1.</text>
</comment>
<dbReference type="Gene3D" id="3.60.20.10">
    <property type="entry name" value="Glutamine Phosphoribosylpyrophosphate, subunit 1, domain 1"/>
    <property type="match status" value="1"/>
</dbReference>
<evidence type="ECO:0000256" key="10">
    <source>
        <dbReference type="PIRSR" id="PIRSR001589-3"/>
    </source>
</evidence>
<evidence type="ECO:0000313" key="12">
    <source>
        <dbReference type="EMBL" id="OGZ37097.1"/>
    </source>
</evidence>
<dbReference type="PROSITE" id="PS51278">
    <property type="entry name" value="GATASE_TYPE_2"/>
    <property type="match status" value="1"/>
</dbReference>
<dbReference type="InterPro" id="IPR001962">
    <property type="entry name" value="Asn_synthase"/>
</dbReference>
<dbReference type="AlphaFoldDB" id="A0A1G2FGZ2"/>
<dbReference type="PIRSF" id="PIRSF001589">
    <property type="entry name" value="Asn_synthetase_glu-h"/>
    <property type="match status" value="1"/>
</dbReference>
<feature type="active site" description="For GATase activity" evidence="8">
    <location>
        <position position="2"/>
    </location>
</feature>
<evidence type="ECO:0000256" key="4">
    <source>
        <dbReference type="ARBA" id="ARBA00022741"/>
    </source>
</evidence>
<evidence type="ECO:0000256" key="1">
    <source>
        <dbReference type="ARBA" id="ARBA00005187"/>
    </source>
</evidence>
<dbReference type="STRING" id="1801997.A3J64_01120"/>
<dbReference type="SUPFAM" id="SSF52402">
    <property type="entry name" value="Adenine nucleotide alpha hydrolases-like"/>
    <property type="match status" value="1"/>
</dbReference>
<comment type="caution">
    <text evidence="12">The sequence shown here is derived from an EMBL/GenBank/DDBJ whole genome shotgun (WGS) entry which is preliminary data.</text>
</comment>
<evidence type="ECO:0000256" key="5">
    <source>
        <dbReference type="ARBA" id="ARBA00022840"/>
    </source>
</evidence>
<evidence type="ECO:0000256" key="2">
    <source>
        <dbReference type="ARBA" id="ARBA00005752"/>
    </source>
</evidence>
<feature type="binding site" evidence="9">
    <location>
        <position position="95"/>
    </location>
    <ligand>
        <name>L-glutamine</name>
        <dbReference type="ChEBI" id="CHEBI:58359"/>
    </ligand>
</feature>
<gene>
    <name evidence="12" type="ORF">A3J64_01120</name>
</gene>
<comment type="similarity">
    <text evidence="2">Belongs to the asparagine synthetase family.</text>
</comment>
<dbReference type="PANTHER" id="PTHR43284">
    <property type="entry name" value="ASPARAGINE SYNTHETASE (GLUTAMINE-HYDROLYZING)"/>
    <property type="match status" value="1"/>
</dbReference>
<dbReference type="CDD" id="cd00712">
    <property type="entry name" value="AsnB"/>
    <property type="match status" value="1"/>
</dbReference>
<dbReference type="InterPro" id="IPR029055">
    <property type="entry name" value="Ntn_hydrolases_N"/>
</dbReference>
<keyword evidence="6 8" id="KW-0315">Glutamine amidotransferase</keyword>
<evidence type="ECO:0000259" key="11">
    <source>
        <dbReference type="PROSITE" id="PS51278"/>
    </source>
</evidence>
<dbReference type="EC" id="6.3.5.4" evidence="3"/>
<dbReference type="GO" id="GO:0005829">
    <property type="term" value="C:cytosol"/>
    <property type="evidence" value="ECO:0007669"/>
    <property type="project" value="TreeGrafter"/>
</dbReference>
<dbReference type="GO" id="GO:0005524">
    <property type="term" value="F:ATP binding"/>
    <property type="evidence" value="ECO:0007669"/>
    <property type="project" value="UniProtKB-KW"/>
</dbReference>
<dbReference type="SUPFAM" id="SSF56235">
    <property type="entry name" value="N-terminal nucleophile aminohydrolases (Ntn hydrolases)"/>
    <property type="match status" value="1"/>
</dbReference>
<dbReference type="Pfam" id="PF00733">
    <property type="entry name" value="Asn_synthase"/>
    <property type="match status" value="1"/>
</dbReference>
<feature type="site" description="Important for beta-aspartyl-AMP intermediate formation" evidence="10">
    <location>
        <position position="359"/>
    </location>
</feature>
<accession>A0A1G2FGZ2</accession>
<dbReference type="GO" id="GO:0004066">
    <property type="term" value="F:asparagine synthase (glutamine-hydrolyzing) activity"/>
    <property type="evidence" value="ECO:0007669"/>
    <property type="project" value="UniProtKB-EC"/>
</dbReference>
<proteinExistence type="inferred from homology"/>
<dbReference type="InterPro" id="IPR051786">
    <property type="entry name" value="ASN_synthetase/amidase"/>
</dbReference>
<dbReference type="InterPro" id="IPR006426">
    <property type="entry name" value="Asn_synth_AEB"/>
</dbReference>
<keyword evidence="8" id="KW-0061">Asparagine biosynthesis</keyword>
<evidence type="ECO:0000256" key="7">
    <source>
        <dbReference type="ARBA" id="ARBA00048741"/>
    </source>
</evidence>
<reference evidence="12 13" key="1">
    <citation type="journal article" date="2016" name="Nat. Commun.">
        <title>Thousands of microbial genomes shed light on interconnected biogeochemical processes in an aquifer system.</title>
        <authorList>
            <person name="Anantharaman K."/>
            <person name="Brown C.T."/>
            <person name="Hug L.A."/>
            <person name="Sharon I."/>
            <person name="Castelle C.J."/>
            <person name="Probst A.J."/>
            <person name="Thomas B.C."/>
            <person name="Singh A."/>
            <person name="Wilkins M.J."/>
            <person name="Karaoz U."/>
            <person name="Brodie E.L."/>
            <person name="Williams K.H."/>
            <person name="Hubbard S.S."/>
            <person name="Banfield J.F."/>
        </authorList>
    </citation>
    <scope>NUCLEOTIDE SEQUENCE [LARGE SCALE GENOMIC DNA]</scope>
</reference>
<dbReference type="GO" id="GO:0006529">
    <property type="term" value="P:asparagine biosynthetic process"/>
    <property type="evidence" value="ECO:0007669"/>
    <property type="project" value="UniProtKB-KW"/>
</dbReference>
<dbReference type="InterPro" id="IPR033738">
    <property type="entry name" value="AsnB_N"/>
</dbReference>
<dbReference type="InterPro" id="IPR014729">
    <property type="entry name" value="Rossmann-like_a/b/a_fold"/>
</dbReference>
<keyword evidence="4 9" id="KW-0547">Nucleotide-binding</keyword>
<keyword evidence="8" id="KW-0028">Amino-acid biosynthesis</keyword>
<feature type="binding site" evidence="9">
    <location>
        <position position="284"/>
    </location>
    <ligand>
        <name>ATP</name>
        <dbReference type="ChEBI" id="CHEBI:30616"/>
    </ligand>
</feature>
<dbReference type="EMBL" id="MHNB01000015">
    <property type="protein sequence ID" value="OGZ37097.1"/>
    <property type="molecule type" value="Genomic_DNA"/>
</dbReference>
<dbReference type="Proteomes" id="UP000177061">
    <property type="component" value="Unassembled WGS sequence"/>
</dbReference>
<dbReference type="CDD" id="cd01991">
    <property type="entry name" value="Asn_synthase_B_C"/>
    <property type="match status" value="1"/>
</dbReference>
<comment type="catalytic activity">
    <reaction evidence="7">
        <text>L-aspartate + L-glutamine + ATP + H2O = L-asparagine + L-glutamate + AMP + diphosphate + H(+)</text>
        <dbReference type="Rhea" id="RHEA:12228"/>
        <dbReference type="ChEBI" id="CHEBI:15377"/>
        <dbReference type="ChEBI" id="CHEBI:15378"/>
        <dbReference type="ChEBI" id="CHEBI:29985"/>
        <dbReference type="ChEBI" id="CHEBI:29991"/>
        <dbReference type="ChEBI" id="CHEBI:30616"/>
        <dbReference type="ChEBI" id="CHEBI:33019"/>
        <dbReference type="ChEBI" id="CHEBI:58048"/>
        <dbReference type="ChEBI" id="CHEBI:58359"/>
        <dbReference type="ChEBI" id="CHEBI:456215"/>
        <dbReference type="EC" id="6.3.5.4"/>
    </reaction>
</comment>
<evidence type="ECO:0000256" key="8">
    <source>
        <dbReference type="PIRSR" id="PIRSR001589-1"/>
    </source>
</evidence>
<keyword evidence="5 9" id="KW-0067">ATP-binding</keyword>
<evidence type="ECO:0000313" key="13">
    <source>
        <dbReference type="Proteomes" id="UP000177061"/>
    </source>
</evidence>
<feature type="domain" description="Glutamine amidotransferase type-2" evidence="11">
    <location>
        <begin position="2"/>
        <end position="208"/>
    </location>
</feature>
<protein>
    <recommendedName>
        <fullName evidence="3">asparagine synthase (glutamine-hydrolyzing)</fullName>
        <ecNumber evidence="3">6.3.5.4</ecNumber>
    </recommendedName>
</protein>
<organism evidence="12 13">
    <name type="scientific">Candidatus Portnoybacteria bacterium RIFCSPHIGHO2_12_FULL_38_9</name>
    <dbReference type="NCBI Taxonomy" id="1801997"/>
    <lineage>
        <taxon>Bacteria</taxon>
        <taxon>Candidatus Portnoyibacteriota</taxon>
    </lineage>
</organism>
<evidence type="ECO:0000256" key="3">
    <source>
        <dbReference type="ARBA" id="ARBA00012737"/>
    </source>
</evidence>
<dbReference type="Pfam" id="PF13537">
    <property type="entry name" value="GATase_7"/>
    <property type="match status" value="1"/>
</dbReference>
<dbReference type="PANTHER" id="PTHR43284:SF1">
    <property type="entry name" value="ASPARAGINE SYNTHETASE"/>
    <property type="match status" value="1"/>
</dbReference>
<name>A0A1G2FGZ2_9BACT</name>
<evidence type="ECO:0000256" key="6">
    <source>
        <dbReference type="ARBA" id="ARBA00022962"/>
    </source>
</evidence>
<evidence type="ECO:0000256" key="9">
    <source>
        <dbReference type="PIRSR" id="PIRSR001589-2"/>
    </source>
</evidence>
<dbReference type="NCBIfam" id="TIGR01536">
    <property type="entry name" value="asn_synth_AEB"/>
    <property type="match status" value="1"/>
</dbReference>
<sequence length="623" mass="72664">MCGITGYFGEGNREILKKMTDSLRHRGPDDEGFYIGERIGLGHRRLSIIDLEGGHQPMTNEDKTIWVVFNGEIYNFQELKEKLEKQGHQFKTKSDTEAIVHLYEEKEEEFLEELNGMFAIALWDEKKEKLILARDRLGEKPLYYVVFNQNLVFGSELKALLAHPLVKKELDLGSLAKYLIYEYAPAPHSILKDIYKLCPGEYLVYKNNQASVKKYWEISFDKNPENLTKDEYLGELEKRLEGAVKKRLVADVPLGIFLSGGLDSTSLAYFAQKNSSKRIKTFSIGFVDRSFDESEYARQAARFLKTEHYEKILEPKDCLNLIPQIADFLDEPLADASLVPTYLLSQFTREKVTVALGGDGGDELFMGYPTFQAYRLDRIYQKIPSWLRNYFIQPLIKNLPPSFNNISFDFRLKRFIAGSSFRPEIKNQIWLGSFEPAQLRDLLAPSIYQQIKLNKIFEDIENYLEGVKSKSIENRLIYLYLKNYLQDDILVKTDRASMAVGLEVRAPFLDYTLVDFINSLPTEYKLRGFKTKYLFKELMKNKLPQNIVYRPKKGFGLPIAKWLKNDLKVFVLDSFSESKIKREGIFNFNYIKNLLQEHFSGQKDNRKVLWTLLIFEIWLEKWR</sequence>
<dbReference type="InterPro" id="IPR017932">
    <property type="entry name" value="GATase_2_dom"/>
</dbReference>